<feature type="domain" description="Integrase catalytic" evidence="3">
    <location>
        <begin position="1"/>
        <end position="138"/>
    </location>
</feature>
<protein>
    <recommendedName>
        <fullName evidence="6">Integrase catalytic domain-containing protein</fullName>
    </recommendedName>
</protein>
<proteinExistence type="predicted"/>
<dbReference type="SUPFAM" id="SSF54160">
    <property type="entry name" value="Chromo domain-like"/>
    <property type="match status" value="1"/>
</dbReference>
<dbReference type="InterPro" id="IPR016197">
    <property type="entry name" value="Chromo-like_dom_sf"/>
</dbReference>
<dbReference type="GO" id="GO:0015074">
    <property type="term" value="P:DNA integration"/>
    <property type="evidence" value="ECO:0007669"/>
    <property type="project" value="InterPro"/>
</dbReference>
<dbReference type="Ensembl" id="ENSKMAT00000007651.1">
    <property type="protein sequence ID" value="ENSKMAP00000007531.1"/>
    <property type="gene ID" value="ENSKMAG00000005648.1"/>
</dbReference>
<dbReference type="Pfam" id="PF24626">
    <property type="entry name" value="SH3_Tf2-1"/>
    <property type="match status" value="1"/>
</dbReference>
<dbReference type="PANTHER" id="PTHR37984:SF5">
    <property type="entry name" value="PROTEIN NYNRIN-LIKE"/>
    <property type="match status" value="1"/>
</dbReference>
<feature type="domain" description="Chromo" evidence="2">
    <location>
        <begin position="282"/>
        <end position="328"/>
    </location>
</feature>
<keyword evidence="5" id="KW-1185">Reference proteome</keyword>
<name>A0A3Q2ZUK7_KRYMA</name>
<reference evidence="4" key="2">
    <citation type="submission" date="2025-09" db="UniProtKB">
        <authorList>
            <consortium name="Ensembl"/>
        </authorList>
    </citation>
    <scope>IDENTIFICATION</scope>
</reference>
<reference evidence="4" key="1">
    <citation type="submission" date="2025-08" db="UniProtKB">
        <authorList>
            <consortium name="Ensembl"/>
        </authorList>
    </citation>
    <scope>IDENTIFICATION</scope>
</reference>
<dbReference type="GO" id="GO:0003676">
    <property type="term" value="F:nucleic acid binding"/>
    <property type="evidence" value="ECO:0007669"/>
    <property type="project" value="InterPro"/>
</dbReference>
<organism evidence="4 5">
    <name type="scientific">Kryptolebias marmoratus</name>
    <name type="common">Mangrove killifish</name>
    <name type="synonym">Rivulus marmoratus</name>
    <dbReference type="NCBI Taxonomy" id="37003"/>
    <lineage>
        <taxon>Eukaryota</taxon>
        <taxon>Metazoa</taxon>
        <taxon>Chordata</taxon>
        <taxon>Craniata</taxon>
        <taxon>Vertebrata</taxon>
        <taxon>Euteleostomi</taxon>
        <taxon>Actinopterygii</taxon>
        <taxon>Neopterygii</taxon>
        <taxon>Teleostei</taxon>
        <taxon>Neoteleostei</taxon>
        <taxon>Acanthomorphata</taxon>
        <taxon>Ovalentaria</taxon>
        <taxon>Atherinomorphae</taxon>
        <taxon>Cyprinodontiformes</taxon>
        <taxon>Rivulidae</taxon>
        <taxon>Kryptolebias</taxon>
    </lineage>
</organism>
<accession>A0A3Q2ZUK7</accession>
<dbReference type="InterPro" id="IPR036397">
    <property type="entry name" value="RNaseH_sf"/>
</dbReference>
<dbReference type="Proteomes" id="UP000264800">
    <property type="component" value="Unplaced"/>
</dbReference>
<dbReference type="InterPro" id="IPR023780">
    <property type="entry name" value="Chromo_domain"/>
</dbReference>
<evidence type="ECO:0000259" key="3">
    <source>
        <dbReference type="PROSITE" id="PS50994"/>
    </source>
</evidence>
<dbReference type="InterPro" id="IPR050951">
    <property type="entry name" value="Retrovirus_Pol_polyprotein"/>
</dbReference>
<dbReference type="PROSITE" id="PS50013">
    <property type="entry name" value="CHROMO_2"/>
    <property type="match status" value="1"/>
</dbReference>
<dbReference type="SUPFAM" id="SSF53098">
    <property type="entry name" value="Ribonuclease H-like"/>
    <property type="match status" value="1"/>
</dbReference>
<dbReference type="Gene3D" id="3.30.420.10">
    <property type="entry name" value="Ribonuclease H-like superfamily/Ribonuclease H"/>
    <property type="match status" value="1"/>
</dbReference>
<dbReference type="Pfam" id="PF00385">
    <property type="entry name" value="Chromo"/>
    <property type="match status" value="1"/>
</dbReference>
<dbReference type="AlphaFoldDB" id="A0A3Q2ZUK7"/>
<dbReference type="InterPro" id="IPR012337">
    <property type="entry name" value="RNaseH-like_sf"/>
</dbReference>
<dbReference type="OMA" id="HIRRCRN"/>
<dbReference type="InterPro" id="IPR000953">
    <property type="entry name" value="Chromo/chromo_shadow_dom"/>
</dbReference>
<dbReference type="GO" id="GO:0005634">
    <property type="term" value="C:nucleus"/>
    <property type="evidence" value="ECO:0007669"/>
    <property type="project" value="UniProtKB-SubCell"/>
</dbReference>
<dbReference type="PROSITE" id="PS50994">
    <property type="entry name" value="INTEGRASE"/>
    <property type="match status" value="1"/>
</dbReference>
<evidence type="ECO:0008006" key="6">
    <source>
        <dbReference type="Google" id="ProtNLM"/>
    </source>
</evidence>
<evidence type="ECO:0000259" key="2">
    <source>
        <dbReference type="PROSITE" id="PS50013"/>
    </source>
</evidence>
<evidence type="ECO:0000313" key="4">
    <source>
        <dbReference type="Ensembl" id="ENSKMAP00000007531.1"/>
    </source>
</evidence>
<evidence type="ECO:0000313" key="5">
    <source>
        <dbReference type="Proteomes" id="UP000264800"/>
    </source>
</evidence>
<evidence type="ECO:0000256" key="1">
    <source>
        <dbReference type="ARBA" id="ARBA00004123"/>
    </source>
</evidence>
<dbReference type="InterPro" id="IPR056924">
    <property type="entry name" value="SH3_Tf2-1"/>
</dbReference>
<dbReference type="STRING" id="37003.ENSKMAP00000007531"/>
<sequence length="328" mass="37041">MTSILTIIDRFSKACHLVALRKLPTAFQTAQLLFKHVFHLHGIPIEILSDRGPQFTSSVWKQFCTALNAKVVLTSGYHPQSNGQVERLNQELESTLRCFTSTNPSDWSQYLPWVEYAHNSHVSAATGLSPFEASLGYQPPLLNSDESLISVSSVCHHIRRCRNVWRIATDALNHTSLRNKRFADRKRIPAPAYEPGQKVWLSTKNVHLKSMSKKLSPRFIGPFEVESIISPSAVRLRLRLPATLRIHSTFHVSQIKPVQTSTLCPSSEPPPPAMDVGGHPAYSVRRLVDARQRGRGWQYLVDWEGYGPEDRLWVPGSFILDPTLISDY</sequence>
<dbReference type="PANTHER" id="PTHR37984">
    <property type="entry name" value="PROTEIN CBG26694"/>
    <property type="match status" value="1"/>
</dbReference>
<dbReference type="Pfam" id="PF00665">
    <property type="entry name" value="rve"/>
    <property type="match status" value="1"/>
</dbReference>
<dbReference type="Gene3D" id="2.40.50.40">
    <property type="match status" value="1"/>
</dbReference>
<comment type="subcellular location">
    <subcellularLocation>
        <location evidence="1">Nucleus</location>
    </subcellularLocation>
</comment>
<dbReference type="InterPro" id="IPR001584">
    <property type="entry name" value="Integrase_cat-core"/>
</dbReference>
<dbReference type="GeneTree" id="ENSGT00940000163772"/>